<evidence type="ECO:0000313" key="1">
    <source>
        <dbReference type="EMBL" id="GFD51925.1"/>
    </source>
</evidence>
<accession>A0A699WWE3</accession>
<proteinExistence type="predicted"/>
<dbReference type="AlphaFoldDB" id="A0A699WWE3"/>
<comment type="caution">
    <text evidence="1">The sequence shown here is derived from an EMBL/GenBank/DDBJ whole genome shotgun (WGS) entry which is preliminary data.</text>
</comment>
<reference evidence="1" key="1">
    <citation type="journal article" date="2019" name="Sci. Rep.">
        <title>Draft genome of Tanacetum cinerariifolium, the natural source of mosquito coil.</title>
        <authorList>
            <person name="Yamashiro T."/>
            <person name="Shiraishi A."/>
            <person name="Satake H."/>
            <person name="Nakayama K."/>
        </authorList>
    </citation>
    <scope>NUCLEOTIDE SEQUENCE</scope>
</reference>
<name>A0A699WWE3_TANCI</name>
<feature type="non-terminal residue" evidence="1">
    <location>
        <position position="1"/>
    </location>
</feature>
<gene>
    <name evidence="1" type="ORF">Tci_923894</name>
</gene>
<dbReference type="EMBL" id="BKCJ011776015">
    <property type="protein sequence ID" value="GFD51925.1"/>
    <property type="molecule type" value="Genomic_DNA"/>
</dbReference>
<sequence length="110" mass="12359">YQLDHIGGANHRRVEYQGEHCGGFQPVVATVNVQDGDDDQITEDECDHAAEARSAIPEHRCQRHVTDRADERHHCDQRADERADDLGECRVVGCEDAGPEGLRHPRRHGT</sequence>
<feature type="non-terminal residue" evidence="1">
    <location>
        <position position="110"/>
    </location>
</feature>
<protein>
    <submittedName>
        <fullName evidence="1">Uncharacterized protein</fullName>
    </submittedName>
</protein>
<organism evidence="1">
    <name type="scientific">Tanacetum cinerariifolium</name>
    <name type="common">Dalmatian daisy</name>
    <name type="synonym">Chrysanthemum cinerariifolium</name>
    <dbReference type="NCBI Taxonomy" id="118510"/>
    <lineage>
        <taxon>Eukaryota</taxon>
        <taxon>Viridiplantae</taxon>
        <taxon>Streptophyta</taxon>
        <taxon>Embryophyta</taxon>
        <taxon>Tracheophyta</taxon>
        <taxon>Spermatophyta</taxon>
        <taxon>Magnoliopsida</taxon>
        <taxon>eudicotyledons</taxon>
        <taxon>Gunneridae</taxon>
        <taxon>Pentapetalae</taxon>
        <taxon>asterids</taxon>
        <taxon>campanulids</taxon>
        <taxon>Asterales</taxon>
        <taxon>Asteraceae</taxon>
        <taxon>Asteroideae</taxon>
        <taxon>Anthemideae</taxon>
        <taxon>Anthemidinae</taxon>
        <taxon>Tanacetum</taxon>
    </lineage>
</organism>